<feature type="compositionally biased region" description="Basic and acidic residues" evidence="4">
    <location>
        <begin position="215"/>
        <end position="233"/>
    </location>
</feature>
<proteinExistence type="inferred from homology"/>
<feature type="region of interest" description="Disordered" evidence="4">
    <location>
        <begin position="125"/>
        <end position="360"/>
    </location>
</feature>
<dbReference type="PANTHER" id="PTHR13165:SF0">
    <property type="entry name" value="SERRATE RNA EFFECTOR MOLECULE HOMOLOG"/>
    <property type="match status" value="1"/>
</dbReference>
<feature type="domain" description="SERRATE/Ars2 N-terminal" evidence="6">
    <location>
        <begin position="15"/>
        <end position="124"/>
    </location>
</feature>
<feature type="compositionally biased region" description="Basic and acidic residues" evidence="4">
    <location>
        <begin position="532"/>
        <end position="542"/>
    </location>
</feature>
<comment type="subcellular location">
    <subcellularLocation>
        <location evidence="1">Nucleus</location>
    </subcellularLocation>
</comment>
<evidence type="ECO:0000256" key="3">
    <source>
        <dbReference type="ARBA" id="ARBA00023242"/>
    </source>
</evidence>
<evidence type="ECO:0000256" key="1">
    <source>
        <dbReference type="ARBA" id="ARBA00004123"/>
    </source>
</evidence>
<dbReference type="InterPro" id="IPR007042">
    <property type="entry name" value="SERRATE/Ars2_C"/>
</dbReference>
<sequence length="817" mass="93796">MDPNAGNQPQMMTFKQFLASQDDSIDDQEAVRKYNEYKIEFKRQQISDFFLAHKEEEWFRSKYHPEEFGKRKEESLKALKNRKDAFFDLYYKQWLDAFSVDADKQDDIVRFLDAAVIKIEGGTDHDLKVLDQPPPSPAKIISPIRRRSRSESESQHDKSLEDSSQKKSKAIEEVERRGDQNGDVILSQSVKQMPKDGESGQITEQTNNVKTAENLPKEENEDKEEKPKREEKSRKRRHEYNFDENDSGSASDSDDTEPEPAPPGVEPPATSATESAAENEKENKVEIENDSTETKTIKEDKEKAEKPEDKDKQEEKESVLDDSTEKEKEKENDNKEEKEKDTITKTYKSEPEEPSPRPLHKTYSLFMRNLAPLITKAEINALCKRYQGFLRVALADPQPDRCFYRRGWITFDRSVNIKEICWNLNNIRLRDCELAPVVNRDLTRRIRPVSGITAHKTIVKSDIKMAAKLVQMLDSRHHLWQTAIGEKTDPEKEQQSFILSKNPILENITDYLVDEASAEEDELLGTNSDPNNDQKETSTDVQLERDEKLIKVLDRLIMYLRIVYSLDYYTTTEYANEDEMPNRCGIMHARGPPPLGKITQSDLTEWENNFQQKINPLLVTPDRIVGEELANLGMKDPEVEQEKFVQANSQEIAKDKWLCPLSGKKFKGPEFVRKHIFNKHGDKLDDVKKEVVFFNNYLADPKRPQLPEPAKVNPQQPGGPGREGFNMGPAPGFQGPPQQGMMGFGQPRPPVMYGANQGQYGVSGGYSNRGGFDQYPRGAQTYPPKPRNRGSFRGSRGDPRELIQYRDLDAPDDMDFF</sequence>
<dbReference type="InterPro" id="IPR039727">
    <property type="entry name" value="SE/Ars2"/>
</dbReference>
<dbReference type="InterPro" id="IPR012677">
    <property type="entry name" value="Nucleotide-bd_a/b_plait_sf"/>
</dbReference>
<feature type="compositionally biased region" description="Basic and acidic residues" evidence="4">
    <location>
        <begin position="149"/>
        <end position="180"/>
    </location>
</feature>
<dbReference type="Proteomes" id="UP000694865">
    <property type="component" value="Unplaced"/>
</dbReference>
<feature type="compositionally biased region" description="Low complexity" evidence="4">
    <location>
        <begin position="727"/>
        <end position="746"/>
    </location>
</feature>
<dbReference type="InterPro" id="IPR021933">
    <property type="entry name" value="SERRATE/Ars2_N"/>
</dbReference>
<evidence type="ECO:0000313" key="8">
    <source>
        <dbReference type="RefSeq" id="XP_006819476.1"/>
    </source>
</evidence>
<feature type="compositionally biased region" description="Polar residues" evidence="4">
    <location>
        <begin position="200"/>
        <end position="211"/>
    </location>
</feature>
<gene>
    <name evidence="8" type="primary">LOC102808532</name>
</gene>
<feature type="region of interest" description="Disordered" evidence="4">
    <location>
        <begin position="702"/>
        <end position="817"/>
    </location>
</feature>
<evidence type="ECO:0000259" key="6">
    <source>
        <dbReference type="Pfam" id="PF12066"/>
    </source>
</evidence>
<dbReference type="PANTHER" id="PTHR13165">
    <property type="entry name" value="ARSENITE-RESISTANCE PROTEIN 2"/>
    <property type="match status" value="1"/>
</dbReference>
<reference evidence="8" key="1">
    <citation type="submission" date="2025-08" db="UniProtKB">
        <authorList>
            <consortium name="RefSeq"/>
        </authorList>
    </citation>
    <scope>IDENTIFICATION</scope>
    <source>
        <tissue evidence="8">Testes</tissue>
    </source>
</reference>
<dbReference type="Pfam" id="PF04959">
    <property type="entry name" value="ARS2"/>
    <property type="match status" value="1"/>
</dbReference>
<feature type="region of interest" description="Disordered" evidence="4">
    <location>
        <begin position="521"/>
        <end position="542"/>
    </location>
</feature>
<feature type="domain" description="SERRATE/Ars2 C-terminal" evidence="5">
    <location>
        <begin position="590"/>
        <end position="788"/>
    </location>
</feature>
<evidence type="ECO:0000259" key="5">
    <source>
        <dbReference type="Pfam" id="PF04959"/>
    </source>
</evidence>
<dbReference type="Gene3D" id="3.30.70.330">
    <property type="match status" value="1"/>
</dbReference>
<keyword evidence="3" id="KW-0539">Nucleus</keyword>
<evidence type="ECO:0000256" key="4">
    <source>
        <dbReference type="SAM" id="MobiDB-lite"/>
    </source>
</evidence>
<keyword evidence="7" id="KW-1185">Reference proteome</keyword>
<organism evidence="7 8">
    <name type="scientific">Saccoglossus kowalevskii</name>
    <name type="common">Acorn worm</name>
    <dbReference type="NCBI Taxonomy" id="10224"/>
    <lineage>
        <taxon>Eukaryota</taxon>
        <taxon>Metazoa</taxon>
        <taxon>Hemichordata</taxon>
        <taxon>Enteropneusta</taxon>
        <taxon>Harrimaniidae</taxon>
        <taxon>Saccoglossus</taxon>
    </lineage>
</organism>
<evidence type="ECO:0000256" key="2">
    <source>
        <dbReference type="ARBA" id="ARBA00005407"/>
    </source>
</evidence>
<name>A0ABM0MHI5_SACKO</name>
<dbReference type="GeneID" id="102808532"/>
<protein>
    <submittedName>
        <fullName evidence="8">Serrate RNA effector molecule homolog</fullName>
    </submittedName>
</protein>
<feature type="compositionally biased region" description="Acidic residues" evidence="4">
    <location>
        <begin position="242"/>
        <end position="258"/>
    </location>
</feature>
<dbReference type="RefSeq" id="XP_006819476.1">
    <property type="nucleotide sequence ID" value="XM_006819413.1"/>
</dbReference>
<accession>A0ABM0MHI5</accession>
<comment type="similarity">
    <text evidence="2">Belongs to the ARS2 family.</text>
</comment>
<feature type="compositionally biased region" description="Low complexity" evidence="4">
    <location>
        <begin position="267"/>
        <end position="276"/>
    </location>
</feature>
<feature type="compositionally biased region" description="Basic and acidic residues" evidence="4">
    <location>
        <begin position="795"/>
        <end position="809"/>
    </location>
</feature>
<evidence type="ECO:0000313" key="7">
    <source>
        <dbReference type="Proteomes" id="UP000694865"/>
    </source>
</evidence>
<dbReference type="Pfam" id="PF12066">
    <property type="entry name" value="SERRATE_Ars2_N"/>
    <property type="match status" value="1"/>
</dbReference>
<feature type="compositionally biased region" description="Basic and acidic residues" evidence="4">
    <location>
        <begin position="278"/>
        <end position="355"/>
    </location>
</feature>